<evidence type="ECO:0000313" key="1">
    <source>
        <dbReference type="EMBL" id="MYG37460.1"/>
    </source>
</evidence>
<sequence>MTHFFFEFLRAPRKIALSPDGIAFWPMQPLSTTDFLVSREHSMAEIVRFSEVPLKWNRGQFLQ</sequence>
<reference evidence="1" key="1">
    <citation type="submission" date="2019-09" db="EMBL/GenBank/DDBJ databases">
        <title>Characterisation of the sponge microbiome using genome-centric metagenomics.</title>
        <authorList>
            <person name="Engelberts J.P."/>
            <person name="Robbins S.J."/>
            <person name="De Goeij J.M."/>
            <person name="Aranda M."/>
            <person name="Bell S.C."/>
            <person name="Webster N.S."/>
        </authorList>
    </citation>
    <scope>NUCLEOTIDE SEQUENCE</scope>
    <source>
        <strain evidence="1">SB0676_bin_10</strain>
    </source>
</reference>
<comment type="caution">
    <text evidence="1">The sequence shown here is derived from an EMBL/GenBank/DDBJ whole genome shotgun (WGS) entry which is preliminary data.</text>
</comment>
<name>A0A6B1F215_9SYNE</name>
<proteinExistence type="predicted"/>
<protein>
    <submittedName>
        <fullName evidence="1">Uncharacterized protein</fullName>
    </submittedName>
</protein>
<dbReference type="EMBL" id="VYDO01000007">
    <property type="protein sequence ID" value="MYG37460.1"/>
    <property type="molecule type" value="Genomic_DNA"/>
</dbReference>
<gene>
    <name evidence="1" type="ORF">F4162_00165</name>
</gene>
<organism evidence="1">
    <name type="scientific">Synechococcus sp. SB0676_bin_10</name>
    <dbReference type="NCBI Taxonomy" id="2604869"/>
    <lineage>
        <taxon>Bacteria</taxon>
        <taxon>Bacillati</taxon>
        <taxon>Cyanobacteriota</taxon>
        <taxon>Cyanophyceae</taxon>
        <taxon>Synechococcales</taxon>
        <taxon>Synechococcaceae</taxon>
        <taxon>Synechococcus</taxon>
    </lineage>
</organism>
<accession>A0A6B1F215</accession>
<dbReference type="AlphaFoldDB" id="A0A6B1F215"/>